<organism evidence="1 2">
    <name type="scientific">Candidatus Beckwithbacteria bacterium CG1_02_47_37</name>
    <dbReference type="NCBI Taxonomy" id="1805034"/>
    <lineage>
        <taxon>Bacteria</taxon>
        <taxon>Candidatus Beckwithiibacteriota</taxon>
    </lineage>
</organism>
<protein>
    <submittedName>
        <fullName evidence="1">Uncharacterized protein</fullName>
    </submittedName>
</protein>
<dbReference type="STRING" id="1805034.AUJ59_01850"/>
<evidence type="ECO:0000313" key="2">
    <source>
        <dbReference type="Proteomes" id="UP000183144"/>
    </source>
</evidence>
<sequence length="74" mass="8270">MKKVNISTKLMGRFAGKWVVIDPVKEKIIAVGQTLEEIDPLITRPIGDSRPSGEVPTAFRVPRKDEGPFILIIR</sequence>
<dbReference type="Proteomes" id="UP000183144">
    <property type="component" value="Unassembled WGS sequence"/>
</dbReference>
<evidence type="ECO:0000313" key="1">
    <source>
        <dbReference type="EMBL" id="OIN89335.1"/>
    </source>
</evidence>
<reference evidence="1 2" key="1">
    <citation type="journal article" date="2016" name="Environ. Microbiol.">
        <title>Genomic resolution of a cold subsurface aquifer community provides metabolic insights for novel microbes adapted to high CO concentrations.</title>
        <authorList>
            <person name="Probst A.J."/>
            <person name="Castelle C.J."/>
            <person name="Singh A."/>
            <person name="Brown C.T."/>
            <person name="Anantharaman K."/>
            <person name="Sharon I."/>
            <person name="Hug L.A."/>
            <person name="Burstein D."/>
            <person name="Emerson J.B."/>
            <person name="Thomas B.C."/>
            <person name="Banfield J.F."/>
        </authorList>
    </citation>
    <scope>NUCLEOTIDE SEQUENCE [LARGE SCALE GENOMIC DNA]</scope>
    <source>
        <strain evidence="1">CG1_02_47_37</strain>
    </source>
</reference>
<comment type="caution">
    <text evidence="1">The sequence shown here is derived from an EMBL/GenBank/DDBJ whole genome shotgun (WGS) entry which is preliminary data.</text>
</comment>
<dbReference type="AlphaFoldDB" id="A0A1J4RQZ6"/>
<proteinExistence type="predicted"/>
<gene>
    <name evidence="1" type="ORF">AUJ59_01850</name>
</gene>
<dbReference type="EMBL" id="MNUI01000034">
    <property type="protein sequence ID" value="OIN89335.1"/>
    <property type="molecule type" value="Genomic_DNA"/>
</dbReference>
<accession>A0A1J4RQZ6</accession>
<name>A0A1J4RQZ6_9BACT</name>